<dbReference type="Pfam" id="PF18052">
    <property type="entry name" value="Rx_N"/>
    <property type="match status" value="1"/>
</dbReference>
<comment type="caution">
    <text evidence="12">The sequence shown here is derived from an EMBL/GenBank/DDBJ whole genome shotgun (WGS) entry which is preliminary data.</text>
</comment>
<evidence type="ECO:0000313" key="12">
    <source>
        <dbReference type="EMBL" id="KAF8769078.1"/>
    </source>
</evidence>
<feature type="domain" description="Disease resistance R13L4/SHOC-2-like LRR" evidence="11">
    <location>
        <begin position="707"/>
        <end position="814"/>
    </location>
</feature>
<dbReference type="AlphaFoldDB" id="A0A835FPD5"/>
<feature type="domain" description="Disease resistance protein winged helix" evidence="10">
    <location>
        <begin position="575"/>
        <end position="641"/>
    </location>
</feature>
<dbReference type="GO" id="GO:0098542">
    <property type="term" value="P:defense response to other organism"/>
    <property type="evidence" value="ECO:0007669"/>
    <property type="project" value="TreeGrafter"/>
</dbReference>
<evidence type="ECO:0000259" key="8">
    <source>
        <dbReference type="Pfam" id="PF13191"/>
    </source>
</evidence>
<organism evidence="12 13">
    <name type="scientific">Digitaria exilis</name>
    <dbReference type="NCBI Taxonomy" id="1010633"/>
    <lineage>
        <taxon>Eukaryota</taxon>
        <taxon>Viridiplantae</taxon>
        <taxon>Streptophyta</taxon>
        <taxon>Embryophyta</taxon>
        <taxon>Tracheophyta</taxon>
        <taxon>Spermatophyta</taxon>
        <taxon>Magnoliopsida</taxon>
        <taxon>Liliopsida</taxon>
        <taxon>Poales</taxon>
        <taxon>Poaceae</taxon>
        <taxon>PACMAD clade</taxon>
        <taxon>Panicoideae</taxon>
        <taxon>Panicodae</taxon>
        <taxon>Paniceae</taxon>
        <taxon>Anthephorinae</taxon>
        <taxon>Digitaria</taxon>
    </lineage>
</organism>
<reference evidence="12" key="1">
    <citation type="submission" date="2020-07" db="EMBL/GenBank/DDBJ databases">
        <title>Genome sequence and genetic diversity analysis of an under-domesticated orphan crop, white fonio (Digitaria exilis).</title>
        <authorList>
            <person name="Bennetzen J.L."/>
            <person name="Chen S."/>
            <person name="Ma X."/>
            <person name="Wang X."/>
            <person name="Yssel A.E.J."/>
            <person name="Chaluvadi S.R."/>
            <person name="Johnson M."/>
            <person name="Gangashetty P."/>
            <person name="Hamidou F."/>
            <person name="Sanogo M.D."/>
            <person name="Zwaenepoel A."/>
            <person name="Wallace J."/>
            <person name="Van De Peer Y."/>
            <person name="Van Deynze A."/>
        </authorList>
    </citation>
    <scope>NUCLEOTIDE SEQUENCE</scope>
    <source>
        <tissue evidence="12">Leaves</tissue>
    </source>
</reference>
<evidence type="ECO:0000256" key="6">
    <source>
        <dbReference type="ARBA" id="ARBA00023054"/>
    </source>
</evidence>
<evidence type="ECO:0000313" key="13">
    <source>
        <dbReference type="Proteomes" id="UP000636709"/>
    </source>
</evidence>
<feature type="domain" description="Disease resistance N-terminal" evidence="9">
    <location>
        <begin position="13"/>
        <end position="95"/>
    </location>
</feature>
<keyword evidence="13" id="KW-1185">Reference proteome</keyword>
<dbReference type="OrthoDB" id="693153at2759"/>
<dbReference type="SUPFAM" id="SSF52047">
    <property type="entry name" value="RNI-like"/>
    <property type="match status" value="1"/>
</dbReference>
<keyword evidence="6" id="KW-0175">Coiled coil</keyword>
<evidence type="ECO:0000259" key="11">
    <source>
        <dbReference type="Pfam" id="PF23598"/>
    </source>
</evidence>
<evidence type="ECO:0000256" key="2">
    <source>
        <dbReference type="ARBA" id="ARBA00022614"/>
    </source>
</evidence>
<dbReference type="InterPro" id="IPR058922">
    <property type="entry name" value="WHD_DRP"/>
</dbReference>
<dbReference type="InterPro" id="IPR027417">
    <property type="entry name" value="P-loop_NTPase"/>
</dbReference>
<dbReference type="InterPro" id="IPR002182">
    <property type="entry name" value="NB-ARC"/>
</dbReference>
<dbReference type="Gene3D" id="3.80.10.10">
    <property type="entry name" value="Ribonuclease Inhibitor"/>
    <property type="match status" value="1"/>
</dbReference>
<dbReference type="InterPro" id="IPR032675">
    <property type="entry name" value="LRR_dom_sf"/>
</dbReference>
<accession>A0A835FPD5</accession>
<evidence type="ECO:0000256" key="1">
    <source>
        <dbReference type="ARBA" id="ARBA00008894"/>
    </source>
</evidence>
<feature type="domain" description="NB-ARC" evidence="7">
    <location>
        <begin position="198"/>
        <end position="363"/>
    </location>
</feature>
<dbReference type="PANTHER" id="PTHR23155">
    <property type="entry name" value="DISEASE RESISTANCE PROTEIN RP"/>
    <property type="match status" value="1"/>
</dbReference>
<comment type="similarity">
    <text evidence="1">Belongs to the disease resistance NB-LRR family.</text>
</comment>
<dbReference type="CDD" id="cd14798">
    <property type="entry name" value="RX-CC_like"/>
    <property type="match status" value="1"/>
</dbReference>
<evidence type="ECO:0000256" key="4">
    <source>
        <dbReference type="ARBA" id="ARBA00022741"/>
    </source>
</evidence>
<name>A0A835FPD5_9POAL</name>
<dbReference type="Pfam" id="PF13191">
    <property type="entry name" value="AAA_16"/>
    <property type="match status" value="1"/>
</dbReference>
<dbReference type="Pfam" id="PF00931">
    <property type="entry name" value="NB-ARC"/>
    <property type="match status" value="1"/>
</dbReference>
<dbReference type="InterPro" id="IPR041118">
    <property type="entry name" value="Rx_N"/>
</dbReference>
<dbReference type="InterPro" id="IPR044974">
    <property type="entry name" value="Disease_R_plants"/>
</dbReference>
<dbReference type="SUPFAM" id="SSF52540">
    <property type="entry name" value="P-loop containing nucleoside triphosphate hydrolases"/>
    <property type="match status" value="2"/>
</dbReference>
<sequence length="1093" mass="123480">MADLAIGLSKTTVEAVVNKVKSAIKEEAELLQTVQRDLVFITDEFEMMQSFLNSTIADRIMNSNVVRTWVKQVRDLSYDTEDCIESALHLDTKRSFWTLLRRLLVSFKPGGGPLPLDQVVAEIKLLKARVEDVSQRNMRYSLIDSDSSSSQTAVVQTMTASRARKIGIVNEARDTAAKELSGFSDLAGLITNEDADDDRLHVISVWGTGDDRLGAVSMVKEAYDDPEVYKNFRYRAWVKLMHPLNPHKFMRTLVAQFYTNSCHEQQVIDGDVLTWVEATQGADLVEVFAKQVNQQRYLVVLEDLSSMAEWHAVRTYLPDTKNRSCIVISTQQHEIATSCIGHPYQVLELNHISENQSVCVFFKEGQGQEGRRRGGHRWQEPSYKVNEFRLVGRDSEVTKLDDLILKDHMDIPRVVYVWGMAGVGKSVLVKTIYRRWAHEKYAWVNVSYPFQLMDFCRSILFNMLSGAYRVLYREMMAHVDEDMIRHVLDEEARVLLPNCGGHPSVIVALGRYLAHLHTLQRGIHDREWKRLNANMMRELETNPEFESLRGLFAQMRTNFQACPPILKKCIFYLSIFPQSSMIRRRRLVRRWLAEGYSSGTDDQQGGTSLEEGAEKLVDQLAQMGIIRAAAVAGRDSMRMTSWKVNSFLLDYIISHKEEGTLFLPLEVSVLEGNCSLISTGRVGQHLAIGSSWNRDEFMFNSLDLSRLRSLTVAQQWEPFFISNKMRVLRVLDLEGASNNIKNGDLEQIGEKLPRLKFLSLRGCREVSLLPDSLGDLRQLQTLDIRDTCVDALPKSIIKLFKLQYIRAGRGFALPWVDDNGGLATGEPSTPSSRPVGTQLASYLSKSSRAAPNGSAQDGVRLPRGIGKLKALQTLGAVSVVSTARGNAILAELQHHKQLKKLQLSGINQTNRRSKPPLVLPGYLESLAIRGKVLPRNIRFPGNLMKLSLDVTILSTTPEDIQVMIQAIGKLEKLHTLRLFIKMAVPTRWELQFLRANPDHAGSSAPGQFTELKVFEIGCTSGLCVRFEKEAVKKLEQLKVHHPFGSSLLEFDGLKYPISLEQVCVKGYCDDRLKGHFQDQLADHPKKLTLKLEE</sequence>
<dbReference type="EMBL" id="JACEFO010000465">
    <property type="protein sequence ID" value="KAF8769078.1"/>
    <property type="molecule type" value="Genomic_DNA"/>
</dbReference>
<dbReference type="Gene3D" id="3.40.50.300">
    <property type="entry name" value="P-loop containing nucleotide triphosphate hydrolases"/>
    <property type="match status" value="2"/>
</dbReference>
<dbReference type="PANTHER" id="PTHR23155:SF1135">
    <property type="entry name" value="OS08G0246300 PROTEIN"/>
    <property type="match status" value="1"/>
</dbReference>
<keyword evidence="5" id="KW-0611">Plant defense</keyword>
<dbReference type="Pfam" id="PF23559">
    <property type="entry name" value="WHD_DRP"/>
    <property type="match status" value="1"/>
</dbReference>
<evidence type="ECO:0000259" key="7">
    <source>
        <dbReference type="Pfam" id="PF00931"/>
    </source>
</evidence>
<feature type="domain" description="Orc1-like AAA ATPase" evidence="8">
    <location>
        <begin position="389"/>
        <end position="467"/>
    </location>
</feature>
<dbReference type="Gene3D" id="1.20.5.4130">
    <property type="match status" value="1"/>
</dbReference>
<evidence type="ECO:0000259" key="10">
    <source>
        <dbReference type="Pfam" id="PF23559"/>
    </source>
</evidence>
<gene>
    <name evidence="12" type="ORF">HU200_006954</name>
</gene>
<protein>
    <submittedName>
        <fullName evidence="12">Uncharacterized protein</fullName>
    </submittedName>
</protein>
<dbReference type="GO" id="GO:0043531">
    <property type="term" value="F:ADP binding"/>
    <property type="evidence" value="ECO:0007669"/>
    <property type="project" value="InterPro"/>
</dbReference>
<keyword evidence="3" id="KW-0677">Repeat</keyword>
<proteinExistence type="inferred from homology"/>
<keyword evidence="2" id="KW-0433">Leucine-rich repeat</keyword>
<evidence type="ECO:0000256" key="3">
    <source>
        <dbReference type="ARBA" id="ARBA00022737"/>
    </source>
</evidence>
<keyword evidence="4" id="KW-0547">Nucleotide-binding</keyword>
<evidence type="ECO:0000259" key="9">
    <source>
        <dbReference type="Pfam" id="PF18052"/>
    </source>
</evidence>
<dbReference type="InterPro" id="IPR038005">
    <property type="entry name" value="RX-like_CC"/>
</dbReference>
<dbReference type="InterPro" id="IPR055414">
    <property type="entry name" value="LRR_R13L4/SHOC2-like"/>
</dbReference>
<dbReference type="InterPro" id="IPR041664">
    <property type="entry name" value="AAA_16"/>
</dbReference>
<evidence type="ECO:0000256" key="5">
    <source>
        <dbReference type="ARBA" id="ARBA00022821"/>
    </source>
</evidence>
<dbReference type="Proteomes" id="UP000636709">
    <property type="component" value="Unassembled WGS sequence"/>
</dbReference>
<dbReference type="Pfam" id="PF23598">
    <property type="entry name" value="LRR_14"/>
    <property type="match status" value="1"/>
</dbReference>